<dbReference type="PROSITE" id="PS51355">
    <property type="entry name" value="GLUTATHIONE_PEROXID_3"/>
    <property type="match status" value="1"/>
</dbReference>
<dbReference type="PIRSF" id="PIRSF000303">
    <property type="entry name" value="Glutathion_perox"/>
    <property type="match status" value="1"/>
</dbReference>
<dbReference type="OrthoDB" id="446890at2759"/>
<dbReference type="PROSITE" id="PS00763">
    <property type="entry name" value="GLUTATHIONE_PEROXID_2"/>
    <property type="match status" value="1"/>
</dbReference>
<dbReference type="InParanoid" id="A0A1V9XA81"/>
<dbReference type="Gene3D" id="3.40.30.10">
    <property type="entry name" value="Glutaredoxin"/>
    <property type="match status" value="1"/>
</dbReference>
<keyword evidence="8" id="KW-1185">Reference proteome</keyword>
<accession>A0A1V9XA81</accession>
<dbReference type="Proteomes" id="UP000192247">
    <property type="component" value="Unassembled WGS sequence"/>
</dbReference>
<feature type="chain" id="PRO_5012799941" description="Glutathione peroxidase" evidence="6">
    <location>
        <begin position="21"/>
        <end position="112"/>
    </location>
</feature>
<dbReference type="CDD" id="cd00340">
    <property type="entry name" value="GSH_Peroxidase"/>
    <property type="match status" value="1"/>
</dbReference>
<proteinExistence type="inferred from homology"/>
<comment type="similarity">
    <text evidence="1 4">Belongs to the glutathione peroxidase family.</text>
</comment>
<evidence type="ECO:0000256" key="5">
    <source>
        <dbReference type="SAM" id="MobiDB-lite"/>
    </source>
</evidence>
<evidence type="ECO:0000256" key="3">
    <source>
        <dbReference type="ARBA" id="ARBA00023002"/>
    </source>
</evidence>
<organism evidence="7 8">
    <name type="scientific">Tropilaelaps mercedesae</name>
    <dbReference type="NCBI Taxonomy" id="418985"/>
    <lineage>
        <taxon>Eukaryota</taxon>
        <taxon>Metazoa</taxon>
        <taxon>Ecdysozoa</taxon>
        <taxon>Arthropoda</taxon>
        <taxon>Chelicerata</taxon>
        <taxon>Arachnida</taxon>
        <taxon>Acari</taxon>
        <taxon>Parasitiformes</taxon>
        <taxon>Mesostigmata</taxon>
        <taxon>Gamasina</taxon>
        <taxon>Dermanyssoidea</taxon>
        <taxon>Laelapidae</taxon>
        <taxon>Tropilaelaps</taxon>
    </lineage>
</organism>
<keyword evidence="6" id="KW-0732">Signal</keyword>
<evidence type="ECO:0000256" key="4">
    <source>
        <dbReference type="RuleBase" id="RU000499"/>
    </source>
</evidence>
<protein>
    <recommendedName>
        <fullName evidence="4">Glutathione peroxidase</fullName>
    </recommendedName>
</protein>
<dbReference type="Pfam" id="PF00255">
    <property type="entry name" value="GSHPx"/>
    <property type="match status" value="1"/>
</dbReference>
<sequence length="112" mass="12664">MLFVIFQGFVILGFPCNQFGSQEPGTESEIKEFCSLKYNVTFDMFKKINVNGSEAVPLYVFLKSQQAGFLVNAIKWNFTKFLVDKQGRPVKRYSPQDNPASMAKDIEPLLAA</sequence>
<feature type="signal peptide" evidence="6">
    <location>
        <begin position="1"/>
        <end position="20"/>
    </location>
</feature>
<gene>
    <name evidence="7" type="ORF">BIW11_11633</name>
</gene>
<evidence type="ECO:0000313" key="7">
    <source>
        <dbReference type="EMBL" id="OQR70450.1"/>
    </source>
</evidence>
<dbReference type="AlphaFoldDB" id="A0A1V9XA81"/>
<name>A0A1V9XA81_9ACAR</name>
<evidence type="ECO:0000256" key="1">
    <source>
        <dbReference type="ARBA" id="ARBA00006926"/>
    </source>
</evidence>
<dbReference type="PANTHER" id="PTHR11592">
    <property type="entry name" value="GLUTATHIONE PEROXIDASE"/>
    <property type="match status" value="1"/>
</dbReference>
<dbReference type="GO" id="GO:0006979">
    <property type="term" value="P:response to oxidative stress"/>
    <property type="evidence" value="ECO:0007669"/>
    <property type="project" value="InterPro"/>
</dbReference>
<dbReference type="SUPFAM" id="SSF52833">
    <property type="entry name" value="Thioredoxin-like"/>
    <property type="match status" value="1"/>
</dbReference>
<comment type="caution">
    <text evidence="7">The sequence shown here is derived from an EMBL/GenBank/DDBJ whole genome shotgun (WGS) entry which is preliminary data.</text>
</comment>
<dbReference type="GO" id="GO:0004601">
    <property type="term" value="F:peroxidase activity"/>
    <property type="evidence" value="ECO:0007669"/>
    <property type="project" value="UniProtKB-KW"/>
</dbReference>
<dbReference type="EMBL" id="MNPL01017463">
    <property type="protein sequence ID" value="OQR70450.1"/>
    <property type="molecule type" value="Genomic_DNA"/>
</dbReference>
<feature type="region of interest" description="Disordered" evidence="5">
    <location>
        <begin position="89"/>
        <end position="112"/>
    </location>
</feature>
<dbReference type="InterPro" id="IPR000889">
    <property type="entry name" value="Glutathione_peroxidase"/>
</dbReference>
<evidence type="ECO:0000256" key="6">
    <source>
        <dbReference type="SAM" id="SignalP"/>
    </source>
</evidence>
<reference evidence="7 8" key="1">
    <citation type="journal article" date="2017" name="Gigascience">
        <title>Draft genome of the honey bee ectoparasitic mite, Tropilaelaps mercedesae, is shaped by the parasitic life history.</title>
        <authorList>
            <person name="Dong X."/>
            <person name="Armstrong S.D."/>
            <person name="Xia D."/>
            <person name="Makepeace B.L."/>
            <person name="Darby A.C."/>
            <person name="Kadowaki T."/>
        </authorList>
    </citation>
    <scope>NUCLEOTIDE SEQUENCE [LARGE SCALE GENOMIC DNA]</scope>
    <source>
        <strain evidence="7">Wuxi-XJTLU</strain>
    </source>
</reference>
<keyword evidence="2 4" id="KW-0575">Peroxidase</keyword>
<dbReference type="STRING" id="418985.A0A1V9XA81"/>
<dbReference type="InterPro" id="IPR029760">
    <property type="entry name" value="GPX_CS"/>
</dbReference>
<evidence type="ECO:0000313" key="8">
    <source>
        <dbReference type="Proteomes" id="UP000192247"/>
    </source>
</evidence>
<evidence type="ECO:0000256" key="2">
    <source>
        <dbReference type="ARBA" id="ARBA00022559"/>
    </source>
</evidence>
<dbReference type="PRINTS" id="PR01011">
    <property type="entry name" value="GLUTPROXDASE"/>
</dbReference>
<keyword evidence="3 4" id="KW-0560">Oxidoreductase</keyword>
<dbReference type="PANTHER" id="PTHR11592:SF78">
    <property type="entry name" value="GLUTATHIONE PEROXIDASE"/>
    <property type="match status" value="1"/>
</dbReference>
<dbReference type="InterPro" id="IPR036249">
    <property type="entry name" value="Thioredoxin-like_sf"/>
</dbReference>